<name>A0ABR3GWI9_9PEZI</name>
<proteinExistence type="inferred from homology"/>
<keyword evidence="12" id="KW-1185">Reference proteome</keyword>
<evidence type="ECO:0000256" key="2">
    <source>
        <dbReference type="ARBA" id="ARBA00004496"/>
    </source>
</evidence>
<evidence type="ECO:0000256" key="7">
    <source>
        <dbReference type="ARBA" id="ARBA00022691"/>
    </source>
</evidence>
<dbReference type="EMBL" id="JBBBZM010000004">
    <property type="protein sequence ID" value="KAL0640309.1"/>
    <property type="molecule type" value="Genomic_DNA"/>
</dbReference>
<feature type="region of interest" description="Disordered" evidence="10">
    <location>
        <begin position="1"/>
        <end position="24"/>
    </location>
</feature>
<dbReference type="PANTHER" id="PTHR14614:SF39">
    <property type="entry name" value="HISTIDINE PROTEIN METHYLTRANSFERASE 1 HOMOLOG"/>
    <property type="match status" value="1"/>
</dbReference>
<dbReference type="PANTHER" id="PTHR14614">
    <property type="entry name" value="HEPATOCELLULAR CARCINOMA-ASSOCIATED ANTIGEN"/>
    <property type="match status" value="1"/>
</dbReference>
<keyword evidence="8" id="KW-0539">Nucleus</keyword>
<comment type="similarity">
    <text evidence="9">Belongs to the methyltransferase superfamily. METTL18 family.</text>
</comment>
<evidence type="ECO:0000256" key="5">
    <source>
        <dbReference type="ARBA" id="ARBA00022603"/>
    </source>
</evidence>
<comment type="caution">
    <text evidence="11">The sequence shown here is derived from an EMBL/GenBank/DDBJ whole genome shotgun (WGS) entry which is preliminary data.</text>
</comment>
<evidence type="ECO:0000256" key="8">
    <source>
        <dbReference type="ARBA" id="ARBA00023242"/>
    </source>
</evidence>
<accession>A0ABR3GWI9</accession>
<evidence type="ECO:0000256" key="3">
    <source>
        <dbReference type="ARBA" id="ARBA00012533"/>
    </source>
</evidence>
<evidence type="ECO:0000313" key="12">
    <source>
        <dbReference type="Proteomes" id="UP001447188"/>
    </source>
</evidence>
<sequence length="341" mass="37291">MSFRFNFGGDDSEDDDVPAPPIVTAKTPAPAVRIPKYHTLEDLIRLLPQNISYSTLKVSSSVRIPRRELYDVRMQLMAEDGLDISVDGEEQAEKSALAGLGDEDIRTSFYEGGLKSWECSVDLVRYLAAEEEGTWGGVRRVLELGCGTSLPSLYFFQSTLYRLRHGEEISPHHFTLADYNAEVLRLVTLPNLFLSWAMSRVSPGDWDDEADLDVTEVLRAEFTSDIHSLGITLDFISGGWGDDMLQLLSSSSPGGYDLVLGSETIYSQATTGLFTDVLLGALGKEGRGLVAAKQIYFGVGGSVGDFVGRVEGRGAGWRCKIVREERDVGVGRSIVEVSSSS</sequence>
<organism evidence="11 12">
    <name type="scientific">Discina gigas</name>
    <dbReference type="NCBI Taxonomy" id="1032678"/>
    <lineage>
        <taxon>Eukaryota</taxon>
        <taxon>Fungi</taxon>
        <taxon>Dikarya</taxon>
        <taxon>Ascomycota</taxon>
        <taxon>Pezizomycotina</taxon>
        <taxon>Pezizomycetes</taxon>
        <taxon>Pezizales</taxon>
        <taxon>Discinaceae</taxon>
        <taxon>Discina</taxon>
    </lineage>
</organism>
<evidence type="ECO:0000256" key="9">
    <source>
        <dbReference type="ARBA" id="ARBA00038126"/>
    </source>
</evidence>
<evidence type="ECO:0000256" key="4">
    <source>
        <dbReference type="ARBA" id="ARBA00022490"/>
    </source>
</evidence>
<gene>
    <name evidence="11" type="ORF">Q9L58_000589</name>
</gene>
<evidence type="ECO:0000256" key="1">
    <source>
        <dbReference type="ARBA" id="ARBA00004123"/>
    </source>
</evidence>
<dbReference type="Gene3D" id="3.40.50.150">
    <property type="entry name" value="Vaccinia Virus protein VP39"/>
    <property type="match status" value="1"/>
</dbReference>
<evidence type="ECO:0000256" key="10">
    <source>
        <dbReference type="SAM" id="MobiDB-lite"/>
    </source>
</evidence>
<dbReference type="EC" id="2.1.1.85" evidence="3"/>
<reference evidence="11 12" key="1">
    <citation type="submission" date="2024-02" db="EMBL/GenBank/DDBJ databases">
        <title>Discinaceae phylogenomics.</title>
        <authorList>
            <person name="Dirks A.C."/>
            <person name="James T.Y."/>
        </authorList>
    </citation>
    <scope>NUCLEOTIDE SEQUENCE [LARGE SCALE GENOMIC DNA]</scope>
    <source>
        <strain evidence="11 12">ACD0624</strain>
    </source>
</reference>
<keyword evidence="4" id="KW-0963">Cytoplasm</keyword>
<keyword evidence="5" id="KW-0489">Methyltransferase</keyword>
<keyword evidence="7" id="KW-0949">S-adenosyl-L-methionine</keyword>
<evidence type="ECO:0000313" key="11">
    <source>
        <dbReference type="EMBL" id="KAL0640309.1"/>
    </source>
</evidence>
<dbReference type="InterPro" id="IPR029063">
    <property type="entry name" value="SAM-dependent_MTases_sf"/>
</dbReference>
<protein>
    <recommendedName>
        <fullName evidence="3">protein-histidine N-methyltransferase</fullName>
        <ecNumber evidence="3">2.1.1.85</ecNumber>
    </recommendedName>
</protein>
<evidence type="ECO:0000256" key="6">
    <source>
        <dbReference type="ARBA" id="ARBA00022679"/>
    </source>
</evidence>
<dbReference type="InterPro" id="IPR019410">
    <property type="entry name" value="Methyltransf_16"/>
</dbReference>
<dbReference type="Proteomes" id="UP001447188">
    <property type="component" value="Unassembled WGS sequence"/>
</dbReference>
<keyword evidence="6" id="KW-0808">Transferase</keyword>
<comment type="subcellular location">
    <subcellularLocation>
        <location evidence="2">Cytoplasm</location>
    </subcellularLocation>
    <subcellularLocation>
        <location evidence="1">Nucleus</location>
    </subcellularLocation>
</comment>